<keyword evidence="3" id="KW-1185">Reference proteome</keyword>
<dbReference type="EMBL" id="CP001157">
    <property type="protein sequence ID" value="ACO79345.1"/>
    <property type="molecule type" value="Genomic_DNA"/>
</dbReference>
<evidence type="ECO:0000313" key="3">
    <source>
        <dbReference type="Proteomes" id="UP000002424"/>
    </source>
</evidence>
<proteinExistence type="predicted"/>
<protein>
    <recommendedName>
        <fullName evidence="4">DUF3617 family protein</fullName>
    </recommendedName>
</protein>
<feature type="chain" id="PRO_5002906147" description="DUF3617 family protein" evidence="1">
    <location>
        <begin position="26"/>
        <end position="142"/>
    </location>
</feature>
<organism evidence="2 3">
    <name type="scientific">Azotobacter vinelandii (strain DJ / ATCC BAA-1303)</name>
    <dbReference type="NCBI Taxonomy" id="322710"/>
    <lineage>
        <taxon>Bacteria</taxon>
        <taxon>Pseudomonadati</taxon>
        <taxon>Pseudomonadota</taxon>
        <taxon>Gammaproteobacteria</taxon>
        <taxon>Pseudomonadales</taxon>
        <taxon>Pseudomonadaceae</taxon>
        <taxon>Azotobacter</taxon>
    </lineage>
</organism>
<dbReference type="AlphaFoldDB" id="C1DNZ2"/>
<gene>
    <name evidence="2" type="ordered locus">Avin_31820</name>
</gene>
<feature type="signal peptide" evidence="1">
    <location>
        <begin position="1"/>
        <end position="25"/>
    </location>
</feature>
<dbReference type="EnsemblBacteria" id="ACO79345">
    <property type="protein sequence ID" value="ACO79345"/>
    <property type="gene ID" value="Avin_31820"/>
</dbReference>
<reference evidence="2 3" key="1">
    <citation type="journal article" date="2009" name="J. Bacteriol.">
        <title>Genome sequence of Azotobacter vinelandii, an obligate aerobe specialized to support diverse anaerobic metabolic processes.</title>
        <authorList>
            <person name="Setubal J.C."/>
            <person name="dos Santos P."/>
            <person name="Goldman B.S."/>
            <person name="Ertesvag H."/>
            <person name="Espin G."/>
            <person name="Rubio L.M."/>
            <person name="Valla S."/>
            <person name="Almeida N.F."/>
            <person name="Balasubramanian D."/>
            <person name="Cromes L."/>
            <person name="Curatti L."/>
            <person name="Du Z."/>
            <person name="Godsy E."/>
            <person name="Goodner B."/>
            <person name="Hellner-Burris K."/>
            <person name="Hernandez J.A."/>
            <person name="Houmiel K."/>
            <person name="Imperial J."/>
            <person name="Kennedy C."/>
            <person name="Larson T.J."/>
            <person name="Latreille P."/>
            <person name="Ligon L.S."/>
            <person name="Lu J."/>
            <person name="Maerk M."/>
            <person name="Miller N.M."/>
            <person name="Norton S."/>
            <person name="O'Carroll I.P."/>
            <person name="Paulsen I."/>
            <person name="Raulfs E.C."/>
            <person name="Roemer R."/>
            <person name="Rosser J."/>
            <person name="Segura D."/>
            <person name="Slater S."/>
            <person name="Stricklin S.L."/>
            <person name="Studholme D.J."/>
            <person name="Sun J."/>
            <person name="Viana C.J."/>
            <person name="Wallin E."/>
            <person name="Wang B."/>
            <person name="Wheeler C."/>
            <person name="Zhu H."/>
            <person name="Dean D.R."/>
            <person name="Dixon R."/>
            <person name="Wood D."/>
        </authorList>
    </citation>
    <scope>NUCLEOTIDE SEQUENCE [LARGE SCALE GENOMIC DNA]</scope>
    <source>
        <strain evidence="3">DJ / ATCC BAA-1303</strain>
    </source>
</reference>
<dbReference type="Proteomes" id="UP000002424">
    <property type="component" value="Chromosome"/>
</dbReference>
<evidence type="ECO:0008006" key="4">
    <source>
        <dbReference type="Google" id="ProtNLM"/>
    </source>
</evidence>
<evidence type="ECO:0000313" key="2">
    <source>
        <dbReference type="EMBL" id="ACO79345.1"/>
    </source>
</evidence>
<sequence length="142" mass="15390">MIPSLALRAGLCGAAVVLLPAATLAETLGELPLERGYYVRSDETCRTASNAGTAVLSRQGLQWVTSYCIFDKIERIGPATFRVKQSCGDTSGTEPATATYEIKSRTAFSFKDSNGWEHAARLCAQKDMPQPWRGSDISDLID</sequence>
<dbReference type="HOGENOM" id="CLU_1811842_0_0_6"/>
<accession>C1DNZ2</accession>
<name>C1DNZ2_AZOVD</name>
<evidence type="ECO:0000256" key="1">
    <source>
        <dbReference type="SAM" id="SignalP"/>
    </source>
</evidence>
<keyword evidence="1" id="KW-0732">Signal</keyword>
<dbReference type="OrthoDB" id="5975261at2"/>
<dbReference type="eggNOG" id="ENOG5033C64">
    <property type="taxonomic scope" value="Bacteria"/>
</dbReference>
<dbReference type="KEGG" id="avn:Avin_31820"/>
<dbReference type="STRING" id="322710.Avin_31820"/>